<dbReference type="Proteomes" id="UP000524451">
    <property type="component" value="Unassembled WGS sequence"/>
</dbReference>
<evidence type="ECO:0000256" key="1">
    <source>
        <dbReference type="SAM" id="Phobius"/>
    </source>
</evidence>
<dbReference type="PANTHER" id="PTHR10424:SF82">
    <property type="entry name" value="ENVELOPE GLYCOPROTEIN-RELATED"/>
    <property type="match status" value="1"/>
</dbReference>
<dbReference type="EMBL" id="VZUI01031808">
    <property type="protein sequence ID" value="NXU99032.1"/>
    <property type="molecule type" value="Genomic_DNA"/>
</dbReference>
<protein>
    <submittedName>
        <fullName evidence="2">ENV1 protein</fullName>
    </submittedName>
</protein>
<keyword evidence="1" id="KW-0812">Transmembrane</keyword>
<sequence>MAELRERLAQRKKDREAQQGWFESLFNQPPWLTTLIFTPTGPVIMFLLILILGPCILNRLISLVKNHLEKVDIMLV</sequence>
<keyword evidence="1" id="KW-0472">Membrane</keyword>
<accession>A0A7L3Q849</accession>
<feature type="non-terminal residue" evidence="2">
    <location>
        <position position="1"/>
    </location>
</feature>
<organism evidence="2 3">
    <name type="scientific">Cettia cetti</name>
    <dbReference type="NCBI Taxonomy" id="68486"/>
    <lineage>
        <taxon>Eukaryota</taxon>
        <taxon>Metazoa</taxon>
        <taxon>Chordata</taxon>
        <taxon>Craniata</taxon>
        <taxon>Vertebrata</taxon>
        <taxon>Euteleostomi</taxon>
        <taxon>Archelosauria</taxon>
        <taxon>Archosauria</taxon>
        <taxon>Dinosauria</taxon>
        <taxon>Saurischia</taxon>
        <taxon>Theropoda</taxon>
        <taxon>Coelurosauria</taxon>
        <taxon>Aves</taxon>
        <taxon>Neognathae</taxon>
        <taxon>Neoaves</taxon>
        <taxon>Telluraves</taxon>
        <taxon>Australaves</taxon>
        <taxon>Passeriformes</taxon>
        <taxon>Sylvioidea</taxon>
        <taxon>Sylviidae</taxon>
        <taxon>Acrocephalinae</taxon>
        <taxon>Cettia</taxon>
    </lineage>
</organism>
<reference evidence="2 3" key="1">
    <citation type="submission" date="2019-09" db="EMBL/GenBank/DDBJ databases">
        <title>Bird 10,000 Genomes (B10K) Project - Family phase.</title>
        <authorList>
            <person name="Zhang G."/>
        </authorList>
    </citation>
    <scope>NUCLEOTIDE SEQUENCE [LARGE SCALE GENOMIC DNA]</scope>
    <source>
        <strain evidence="2">OUT-0056</strain>
        <tissue evidence="2">Blood</tissue>
    </source>
</reference>
<comment type="caution">
    <text evidence="2">The sequence shown here is derived from an EMBL/GenBank/DDBJ whole genome shotgun (WGS) entry which is preliminary data.</text>
</comment>
<keyword evidence="3" id="KW-1185">Reference proteome</keyword>
<keyword evidence="1" id="KW-1133">Transmembrane helix</keyword>
<dbReference type="PANTHER" id="PTHR10424">
    <property type="entry name" value="VIRAL ENVELOPE PROTEIN"/>
    <property type="match status" value="1"/>
</dbReference>
<evidence type="ECO:0000313" key="2">
    <source>
        <dbReference type="EMBL" id="NXU99032.1"/>
    </source>
</evidence>
<name>A0A7L3Q849_9SYLV</name>
<dbReference type="Pfam" id="PF00429">
    <property type="entry name" value="TLV_coat"/>
    <property type="match status" value="1"/>
</dbReference>
<dbReference type="InterPro" id="IPR018154">
    <property type="entry name" value="TLV/ENV_coat_polyprotein"/>
</dbReference>
<evidence type="ECO:0000313" key="3">
    <source>
        <dbReference type="Proteomes" id="UP000524451"/>
    </source>
</evidence>
<gene>
    <name evidence="2" type="primary">Env1_2</name>
    <name evidence="2" type="ORF">CETCET_R15543</name>
</gene>
<dbReference type="AlphaFoldDB" id="A0A7L3Q849"/>
<feature type="non-terminal residue" evidence="2">
    <location>
        <position position="76"/>
    </location>
</feature>
<proteinExistence type="predicted"/>
<feature type="transmembrane region" description="Helical" evidence="1">
    <location>
        <begin position="31"/>
        <end position="57"/>
    </location>
</feature>